<organism evidence="2">
    <name type="scientific">uncultured Sulfurovum sp</name>
    <dbReference type="NCBI Taxonomy" id="269237"/>
    <lineage>
        <taxon>Bacteria</taxon>
        <taxon>Pseudomonadati</taxon>
        <taxon>Campylobacterota</taxon>
        <taxon>Epsilonproteobacteria</taxon>
        <taxon>Campylobacterales</taxon>
        <taxon>Sulfurovaceae</taxon>
        <taxon>Sulfurovum</taxon>
        <taxon>environmental samples</taxon>
    </lineage>
</organism>
<feature type="transmembrane region" description="Helical" evidence="1">
    <location>
        <begin position="232"/>
        <end position="250"/>
    </location>
</feature>
<keyword evidence="1" id="KW-0472">Membrane</keyword>
<feature type="transmembrane region" description="Helical" evidence="1">
    <location>
        <begin position="35"/>
        <end position="55"/>
    </location>
</feature>
<keyword evidence="1" id="KW-0812">Transmembrane</keyword>
<evidence type="ECO:0000256" key="1">
    <source>
        <dbReference type="SAM" id="Phobius"/>
    </source>
</evidence>
<feature type="transmembrane region" description="Helical" evidence="1">
    <location>
        <begin position="89"/>
        <end position="105"/>
    </location>
</feature>
<gene>
    <name evidence="2" type="ORF">HELGO_WM1672</name>
</gene>
<dbReference type="AlphaFoldDB" id="A0A6S6TWH1"/>
<feature type="transmembrane region" description="Helical" evidence="1">
    <location>
        <begin position="7"/>
        <end position="29"/>
    </location>
</feature>
<feature type="transmembrane region" description="Helical" evidence="1">
    <location>
        <begin position="62"/>
        <end position="83"/>
    </location>
</feature>
<keyword evidence="1" id="KW-1133">Transmembrane helix</keyword>
<feature type="transmembrane region" description="Helical" evidence="1">
    <location>
        <begin position="329"/>
        <end position="347"/>
    </location>
</feature>
<reference evidence="2" key="1">
    <citation type="submission" date="2020-01" db="EMBL/GenBank/DDBJ databases">
        <authorList>
            <person name="Meier V. D."/>
            <person name="Meier V D."/>
        </authorList>
    </citation>
    <scope>NUCLEOTIDE SEQUENCE</scope>
    <source>
        <strain evidence="2">HLG_WM_MAG_01</strain>
    </source>
</reference>
<protein>
    <recommendedName>
        <fullName evidence="3">O-antigen polymerase</fullName>
    </recommendedName>
</protein>
<feature type="transmembrane region" description="Helical" evidence="1">
    <location>
        <begin position="368"/>
        <end position="394"/>
    </location>
</feature>
<feature type="transmembrane region" description="Helical" evidence="1">
    <location>
        <begin position="197"/>
        <end position="220"/>
    </location>
</feature>
<accession>A0A6S6TWH1</accession>
<name>A0A6S6TWH1_9BACT</name>
<proteinExistence type="predicted"/>
<evidence type="ECO:0000313" key="2">
    <source>
        <dbReference type="EMBL" id="CAA6826921.1"/>
    </source>
</evidence>
<feature type="transmembrane region" description="Helical" evidence="1">
    <location>
        <begin position="117"/>
        <end position="138"/>
    </location>
</feature>
<sequence>MFKLSNIVVFFIMLSILSSYFIGVFGSSMGMLDDFAALMIFLLPIPVIIIFKNAIKKLHNQLFVMLWVFYVVSTFLFLYSSLLPHLYELYKLLTFMIFIPLFMVLKRGTIFQIEDKLLKVVALFLMINTLIVILQYTINPYIINLFGIKIGMENIAFAAGRYSGLFSNPNNLGDLALLMFLLNEIVRPEKYKLFRNIFMISVLTSSSKHAIVILLLLFVYQNRDVVKKKFSKFLLGSILVFAATFFTYSLNQKAFDSKIEQYVRLATVEDTSHIYMGTVESRARKMLKGMVYVDENFPLGTGLGTWGDGSSRLNADNPLKNPEPMSDSAFIHLLVEQGIFILMYLFLMSSGYFSVKKMQKKYFISLMIVYVLAIFPTMGMSSGAWPVIFAYLYARLLFSKKLEQGRVL</sequence>
<evidence type="ECO:0008006" key="3">
    <source>
        <dbReference type="Google" id="ProtNLM"/>
    </source>
</evidence>
<dbReference type="EMBL" id="CACVAS010000147">
    <property type="protein sequence ID" value="CAA6826921.1"/>
    <property type="molecule type" value="Genomic_DNA"/>
</dbReference>